<name>A0AAJ0FY63_9HYPO</name>
<evidence type="ECO:0000259" key="2">
    <source>
        <dbReference type="Pfam" id="PF14420"/>
    </source>
</evidence>
<evidence type="ECO:0000313" key="3">
    <source>
        <dbReference type="EMBL" id="KAK2596670.1"/>
    </source>
</evidence>
<evidence type="ECO:0000256" key="1">
    <source>
        <dbReference type="SAM" id="MobiDB-lite"/>
    </source>
</evidence>
<sequence length="197" mass="21807">MHDFEPYKEIIINLYITQHRTLEEVMKMVAREYNFKASERSYKRHLQKWGVWKQPNKYNNNSGDAGAAGSHHPQGGNGAVASSSTGFQHVQQAHYEIYARSESSGSGSGSEFDHLEPVGFPVGFPGGFPGGCLGSVNIGRMLTLPYQEQRYDTAGTFFGSSQHYTTNTSSAADLAAQVDLRPPLKVRRFQSWLGPGF</sequence>
<dbReference type="InterPro" id="IPR025676">
    <property type="entry name" value="Clr5_dom"/>
</dbReference>
<feature type="region of interest" description="Disordered" evidence="1">
    <location>
        <begin position="60"/>
        <end position="85"/>
    </location>
</feature>
<organism evidence="3 4">
    <name type="scientific">Conoideocrella luteorostrata</name>
    <dbReference type="NCBI Taxonomy" id="1105319"/>
    <lineage>
        <taxon>Eukaryota</taxon>
        <taxon>Fungi</taxon>
        <taxon>Dikarya</taxon>
        <taxon>Ascomycota</taxon>
        <taxon>Pezizomycotina</taxon>
        <taxon>Sordariomycetes</taxon>
        <taxon>Hypocreomycetidae</taxon>
        <taxon>Hypocreales</taxon>
        <taxon>Clavicipitaceae</taxon>
        <taxon>Conoideocrella</taxon>
    </lineage>
</organism>
<dbReference type="Proteomes" id="UP001251528">
    <property type="component" value="Unassembled WGS sequence"/>
</dbReference>
<dbReference type="EMBL" id="JASWJB010000113">
    <property type="protein sequence ID" value="KAK2596670.1"/>
    <property type="molecule type" value="Genomic_DNA"/>
</dbReference>
<feature type="domain" description="Clr5" evidence="2">
    <location>
        <begin position="3"/>
        <end position="51"/>
    </location>
</feature>
<proteinExistence type="predicted"/>
<protein>
    <recommendedName>
        <fullName evidence="2">Clr5 domain-containing protein</fullName>
    </recommendedName>
</protein>
<reference evidence="3" key="1">
    <citation type="submission" date="2023-06" db="EMBL/GenBank/DDBJ databases">
        <title>Conoideocrella luteorostrata (Hypocreales: Clavicipitaceae), a potential biocontrol fungus for elongate hemlock scale in United States Christmas tree production areas.</title>
        <authorList>
            <person name="Barrett H."/>
            <person name="Lovett B."/>
            <person name="Macias A.M."/>
            <person name="Stajich J.E."/>
            <person name="Kasson M.T."/>
        </authorList>
    </citation>
    <scope>NUCLEOTIDE SEQUENCE</scope>
    <source>
        <strain evidence="3">ARSEF 14590</strain>
    </source>
</reference>
<evidence type="ECO:0000313" key="4">
    <source>
        <dbReference type="Proteomes" id="UP001251528"/>
    </source>
</evidence>
<dbReference type="PANTHER" id="PTHR38788">
    <property type="entry name" value="CLR5 DOMAIN-CONTAINING PROTEIN"/>
    <property type="match status" value="1"/>
</dbReference>
<accession>A0AAJ0FY63</accession>
<dbReference type="AlphaFoldDB" id="A0AAJ0FY63"/>
<comment type="caution">
    <text evidence="3">The sequence shown here is derived from an EMBL/GenBank/DDBJ whole genome shotgun (WGS) entry which is preliminary data.</text>
</comment>
<dbReference type="Pfam" id="PF14420">
    <property type="entry name" value="Clr5"/>
    <property type="match status" value="1"/>
</dbReference>
<dbReference type="PANTHER" id="PTHR38788:SF3">
    <property type="entry name" value="CLR5 DOMAIN-CONTAINING PROTEIN"/>
    <property type="match status" value="1"/>
</dbReference>
<keyword evidence="4" id="KW-1185">Reference proteome</keyword>
<gene>
    <name evidence="3" type="ORF">QQS21_006245</name>
</gene>